<dbReference type="PANTHER" id="PTHR46231">
    <property type="entry name" value="ANKYRIN REPEAT AND BTB/POZ DOMAIN-CONTAINING PROTEIN 1"/>
    <property type="match status" value="1"/>
</dbReference>
<gene>
    <name evidence="4" type="ORF">INT45_005235</name>
</gene>
<feature type="domain" description="BTB" evidence="3">
    <location>
        <begin position="135"/>
        <end position="214"/>
    </location>
</feature>
<keyword evidence="5" id="KW-1185">Reference proteome</keyword>
<dbReference type="GO" id="GO:0000151">
    <property type="term" value="C:ubiquitin ligase complex"/>
    <property type="evidence" value="ECO:0007669"/>
    <property type="project" value="TreeGrafter"/>
</dbReference>
<dbReference type="InterPro" id="IPR044515">
    <property type="entry name" value="ABTB1"/>
</dbReference>
<dbReference type="InterPro" id="IPR000210">
    <property type="entry name" value="BTB/POZ_dom"/>
</dbReference>
<dbReference type="PANTHER" id="PTHR46231:SF1">
    <property type="entry name" value="ANKYRIN REPEAT AND BTB_POZ DOMAIN-CONTAINING PROTEIN 1"/>
    <property type="match status" value="1"/>
</dbReference>
<dbReference type="GO" id="GO:0005737">
    <property type="term" value="C:cytoplasm"/>
    <property type="evidence" value="ECO:0007669"/>
    <property type="project" value="TreeGrafter"/>
</dbReference>
<dbReference type="Gene3D" id="1.25.40.20">
    <property type="entry name" value="Ankyrin repeat-containing domain"/>
    <property type="match status" value="1"/>
</dbReference>
<organism evidence="4 5">
    <name type="scientific">Circinella minor</name>
    <dbReference type="NCBI Taxonomy" id="1195481"/>
    <lineage>
        <taxon>Eukaryota</taxon>
        <taxon>Fungi</taxon>
        <taxon>Fungi incertae sedis</taxon>
        <taxon>Mucoromycota</taxon>
        <taxon>Mucoromycotina</taxon>
        <taxon>Mucoromycetes</taxon>
        <taxon>Mucorales</taxon>
        <taxon>Lichtheimiaceae</taxon>
        <taxon>Circinella</taxon>
    </lineage>
</organism>
<evidence type="ECO:0000256" key="2">
    <source>
        <dbReference type="ARBA" id="ARBA00023043"/>
    </source>
</evidence>
<dbReference type="CDD" id="cd18497">
    <property type="entry name" value="BACK_ABTB1_BPOZ"/>
    <property type="match status" value="1"/>
</dbReference>
<dbReference type="SUPFAM" id="SSF54695">
    <property type="entry name" value="POZ domain"/>
    <property type="match status" value="2"/>
</dbReference>
<accession>A0A8H7S3D6</accession>
<dbReference type="InterPro" id="IPR011333">
    <property type="entry name" value="SKP1/BTB/POZ_sf"/>
</dbReference>
<keyword evidence="2" id="KW-0040">ANK repeat</keyword>
<dbReference type="InterPro" id="IPR036770">
    <property type="entry name" value="Ankyrin_rpt-contain_sf"/>
</dbReference>
<dbReference type="Proteomes" id="UP000646827">
    <property type="component" value="Unassembled WGS sequence"/>
</dbReference>
<dbReference type="AlphaFoldDB" id="A0A8H7S3D6"/>
<dbReference type="Gene3D" id="3.30.710.10">
    <property type="entry name" value="Potassium Channel Kv1.1, Chain A"/>
    <property type="match status" value="2"/>
</dbReference>
<dbReference type="SUPFAM" id="SSF48403">
    <property type="entry name" value="Ankyrin repeat"/>
    <property type="match status" value="1"/>
</dbReference>
<proteinExistence type="predicted"/>
<comment type="caution">
    <text evidence="4">The sequence shown here is derived from an EMBL/GenBank/DDBJ whole genome shotgun (WGS) entry which is preliminary data.</text>
</comment>
<dbReference type="EMBL" id="JAEPRB010000109">
    <property type="protein sequence ID" value="KAG2221430.1"/>
    <property type="molecule type" value="Genomic_DNA"/>
</dbReference>
<dbReference type="Pfam" id="PF00651">
    <property type="entry name" value="BTB"/>
    <property type="match status" value="2"/>
</dbReference>
<name>A0A8H7S3D6_9FUNG</name>
<reference evidence="4 5" key="1">
    <citation type="submission" date="2020-12" db="EMBL/GenBank/DDBJ databases">
        <title>Metabolic potential, ecology and presence of endohyphal bacteria is reflected in genomic diversity of Mucoromycotina.</title>
        <authorList>
            <person name="Muszewska A."/>
            <person name="Okrasinska A."/>
            <person name="Steczkiewicz K."/>
            <person name="Drgas O."/>
            <person name="Orlowska M."/>
            <person name="Perlinska-Lenart U."/>
            <person name="Aleksandrzak-Piekarczyk T."/>
            <person name="Szatraj K."/>
            <person name="Zielenkiewicz U."/>
            <person name="Pilsyk S."/>
            <person name="Malc E."/>
            <person name="Mieczkowski P."/>
            <person name="Kruszewska J.S."/>
            <person name="Biernat P."/>
            <person name="Pawlowska J."/>
        </authorList>
    </citation>
    <scope>NUCLEOTIDE SEQUENCE [LARGE SCALE GENOMIC DNA]</scope>
    <source>
        <strain evidence="4 5">CBS 142.35</strain>
    </source>
</reference>
<dbReference type="PROSITE" id="PS50097">
    <property type="entry name" value="BTB"/>
    <property type="match status" value="2"/>
</dbReference>
<evidence type="ECO:0000313" key="5">
    <source>
        <dbReference type="Proteomes" id="UP000646827"/>
    </source>
</evidence>
<evidence type="ECO:0000256" key="1">
    <source>
        <dbReference type="ARBA" id="ARBA00022737"/>
    </source>
</evidence>
<feature type="domain" description="BTB" evidence="3">
    <location>
        <begin position="322"/>
        <end position="408"/>
    </location>
</feature>
<dbReference type="OrthoDB" id="684045at2759"/>
<evidence type="ECO:0000313" key="4">
    <source>
        <dbReference type="EMBL" id="KAG2221430.1"/>
    </source>
</evidence>
<sequence>MGRKRTVATKSQIMKLASEEANNNIDESTQEWLENAPTLDANSVNLFDELCDAAKRGDLEKTESLVRNFGAPIDLVDAWQSSPLYYACTVVEFLLENGAQCDPNTFSGERCLYGALNDKPYFQFLTNLYNDHTYHDLTFMIRRSTVNNSDEEDVIDEFPVNRFVIAARSNYFRNQLLNRWRNDNQIKLSSKLVDSEAFEAVLRYLYTGQLHDLQQDALENMMFVCKHLEMSELQERCEVMLGIQTQSDGDNLSEILEDEKNANRAQDAKEMAKIRGDYEVFLQTMLGCAYFIEKKNDQGDYIAGEPLLEDETKVQSPEAAFADIGILMEGVLFLCHKACLCRSEYFNIMLHAAFSESEADISTIRYRHGEQKQEIILNLPIIEVHDMIPESFQYVLEYMYTDRCTIPLEEAYEIMLTADMLMLDRLKSIAAITLTSSKEPIIDIYDLIRTAIRLNVDRLEQWCTKYFADHLDDYILKPEFKQLIRESAQSIAGREETDSIPLIDDLRYFLGKKYYIFEEELNPEGKVSEDYRNNWTDMETLYNEKLEMLDNVLESLGLEA</sequence>
<dbReference type="SMART" id="SM00225">
    <property type="entry name" value="BTB"/>
    <property type="match status" value="2"/>
</dbReference>
<protein>
    <recommendedName>
        <fullName evidence="3">BTB domain-containing protein</fullName>
    </recommendedName>
</protein>
<evidence type="ECO:0000259" key="3">
    <source>
        <dbReference type="PROSITE" id="PS50097"/>
    </source>
</evidence>
<keyword evidence="1" id="KW-0677">Repeat</keyword>